<comment type="similarity">
    <text evidence="1">Belongs to the aldo/keto reductase family.</text>
</comment>
<dbReference type="InterPro" id="IPR023210">
    <property type="entry name" value="NADP_OxRdtase_dom"/>
</dbReference>
<keyword evidence="2" id="KW-0521">NADP</keyword>
<reference evidence="5 6" key="1">
    <citation type="journal article" date="2022" name="Nat. Plants">
        <title>Genomes of leafy and leafless Platanthera orchids illuminate the evolution of mycoheterotrophy.</title>
        <authorList>
            <person name="Li M.H."/>
            <person name="Liu K.W."/>
            <person name="Li Z."/>
            <person name="Lu H.C."/>
            <person name="Ye Q.L."/>
            <person name="Zhang D."/>
            <person name="Wang J.Y."/>
            <person name="Li Y.F."/>
            <person name="Zhong Z.M."/>
            <person name="Liu X."/>
            <person name="Yu X."/>
            <person name="Liu D.K."/>
            <person name="Tu X.D."/>
            <person name="Liu B."/>
            <person name="Hao Y."/>
            <person name="Liao X.Y."/>
            <person name="Jiang Y.T."/>
            <person name="Sun W.H."/>
            <person name="Chen J."/>
            <person name="Chen Y.Q."/>
            <person name="Ai Y."/>
            <person name="Zhai J.W."/>
            <person name="Wu S.S."/>
            <person name="Zhou Z."/>
            <person name="Hsiao Y.Y."/>
            <person name="Wu W.L."/>
            <person name="Chen Y.Y."/>
            <person name="Lin Y.F."/>
            <person name="Hsu J.L."/>
            <person name="Li C.Y."/>
            <person name="Wang Z.W."/>
            <person name="Zhao X."/>
            <person name="Zhong W.Y."/>
            <person name="Ma X.K."/>
            <person name="Ma L."/>
            <person name="Huang J."/>
            <person name="Chen G.Z."/>
            <person name="Huang M.Z."/>
            <person name="Huang L."/>
            <person name="Peng D.H."/>
            <person name="Luo Y.B."/>
            <person name="Zou S.Q."/>
            <person name="Chen S.P."/>
            <person name="Lan S."/>
            <person name="Tsai W.C."/>
            <person name="Van de Peer Y."/>
            <person name="Liu Z.J."/>
        </authorList>
    </citation>
    <scope>NUCLEOTIDE SEQUENCE [LARGE SCALE GENOMIC DNA]</scope>
    <source>
        <strain evidence="5">Lor288</strain>
    </source>
</reference>
<dbReference type="CDD" id="cd19125">
    <property type="entry name" value="AKR_AKR4C1-15"/>
    <property type="match status" value="1"/>
</dbReference>
<dbReference type="EMBL" id="JBBWWR010000015">
    <property type="protein sequence ID" value="KAK8950598.1"/>
    <property type="molecule type" value="Genomic_DNA"/>
</dbReference>
<feature type="domain" description="NADP-dependent oxidoreductase" evidence="4">
    <location>
        <begin position="16"/>
        <end position="278"/>
    </location>
</feature>
<dbReference type="InterPro" id="IPR020471">
    <property type="entry name" value="AKR"/>
</dbReference>
<gene>
    <name evidence="5" type="primary">AKR4C9</name>
    <name evidence="5" type="ORF">KSP40_PGU019562</name>
</gene>
<dbReference type="PIRSF" id="PIRSF000097">
    <property type="entry name" value="AKR"/>
    <property type="match status" value="1"/>
</dbReference>
<dbReference type="PROSITE" id="PS00798">
    <property type="entry name" value="ALDOKETO_REDUCTASE_1"/>
    <property type="match status" value="1"/>
</dbReference>
<evidence type="ECO:0000256" key="1">
    <source>
        <dbReference type="ARBA" id="ARBA00007905"/>
    </source>
</evidence>
<name>A0ABR2LUJ0_9ASPA</name>
<dbReference type="PANTHER" id="PTHR11732">
    <property type="entry name" value="ALDO/KETO REDUCTASE"/>
    <property type="match status" value="1"/>
</dbReference>
<dbReference type="Proteomes" id="UP001412067">
    <property type="component" value="Unassembled WGS sequence"/>
</dbReference>
<evidence type="ECO:0000313" key="5">
    <source>
        <dbReference type="EMBL" id="KAK8950598.1"/>
    </source>
</evidence>
<evidence type="ECO:0000313" key="6">
    <source>
        <dbReference type="Proteomes" id="UP001412067"/>
    </source>
</evidence>
<comment type="caution">
    <text evidence="5">The sequence shown here is derived from an EMBL/GenBank/DDBJ whole genome shotgun (WGS) entry which is preliminary data.</text>
</comment>
<evidence type="ECO:0000256" key="3">
    <source>
        <dbReference type="ARBA" id="ARBA00023002"/>
    </source>
</evidence>
<protein>
    <submittedName>
        <fullName evidence="5">Aldo-keto reductase family 4 member C9</fullName>
    </submittedName>
</protein>
<dbReference type="InterPro" id="IPR018170">
    <property type="entry name" value="Aldo/ket_reductase_CS"/>
</dbReference>
<dbReference type="PRINTS" id="PR00069">
    <property type="entry name" value="ALDKETRDTASE"/>
</dbReference>
<dbReference type="Pfam" id="PF00248">
    <property type="entry name" value="Aldo_ket_red"/>
    <property type="match status" value="1"/>
</dbReference>
<dbReference type="Gene3D" id="3.20.20.100">
    <property type="entry name" value="NADP-dependent oxidoreductase domain"/>
    <property type="match status" value="1"/>
</dbReference>
<dbReference type="PROSITE" id="PS00062">
    <property type="entry name" value="ALDOKETO_REDUCTASE_2"/>
    <property type="match status" value="1"/>
</dbReference>
<evidence type="ECO:0000256" key="2">
    <source>
        <dbReference type="ARBA" id="ARBA00022857"/>
    </source>
</evidence>
<evidence type="ECO:0000259" key="4">
    <source>
        <dbReference type="Pfam" id="PF00248"/>
    </source>
</evidence>
<keyword evidence="3" id="KW-0560">Oxidoreductase</keyword>
<proteinExistence type="inferred from homology"/>
<dbReference type="InterPro" id="IPR044498">
    <property type="entry name" value="AKR4C"/>
</dbReference>
<dbReference type="PROSITE" id="PS00063">
    <property type="entry name" value="ALDOKETO_REDUCTASE_3"/>
    <property type="match status" value="1"/>
</dbReference>
<accession>A0ABR2LUJ0</accession>
<organism evidence="5 6">
    <name type="scientific">Platanthera guangdongensis</name>
    <dbReference type="NCBI Taxonomy" id="2320717"/>
    <lineage>
        <taxon>Eukaryota</taxon>
        <taxon>Viridiplantae</taxon>
        <taxon>Streptophyta</taxon>
        <taxon>Embryophyta</taxon>
        <taxon>Tracheophyta</taxon>
        <taxon>Spermatophyta</taxon>
        <taxon>Magnoliopsida</taxon>
        <taxon>Liliopsida</taxon>
        <taxon>Asparagales</taxon>
        <taxon>Orchidaceae</taxon>
        <taxon>Orchidoideae</taxon>
        <taxon>Orchideae</taxon>
        <taxon>Orchidinae</taxon>
        <taxon>Platanthera</taxon>
    </lineage>
</organism>
<keyword evidence="6" id="KW-1185">Reference proteome</keyword>
<sequence length="292" mass="32377">MARSFKLNTGAQIPTVGLGTWQAEPGVVGEAVISAVKVGYRHIDCARVYNNEKEIGLSLKKLFDDGVVKRDDLFITSKLWCDSHAPEDVAEEIDLTLKDLQLDYVDLYLIHWPFRIKKGSSLKAENVIQSDIPSTWNAMEKLYDTGKARAIGVSNFSTKKLDDLLSIARIPPAVNQVESHPLWQQKKLRSFCQARGVHLSAYSPLGSPGAKWIEGNVLSNPVIIEVAENLGKTAAQVAIRWGIQAGNSVLPKSIKESRIKENFNVFDWSIPDELFAKFSTIPQVNSVFQSIG</sequence>
<dbReference type="SUPFAM" id="SSF51430">
    <property type="entry name" value="NAD(P)-linked oxidoreductase"/>
    <property type="match status" value="1"/>
</dbReference>
<dbReference type="InterPro" id="IPR036812">
    <property type="entry name" value="NAD(P)_OxRdtase_dom_sf"/>
</dbReference>